<feature type="region of interest" description="Disordered" evidence="6">
    <location>
        <begin position="555"/>
        <end position="584"/>
    </location>
</feature>
<evidence type="ECO:0000256" key="5">
    <source>
        <dbReference type="ARBA" id="ARBA00023242"/>
    </source>
</evidence>
<feature type="compositionally biased region" description="Acidic residues" evidence="6">
    <location>
        <begin position="112"/>
        <end position="121"/>
    </location>
</feature>
<feature type="compositionally biased region" description="Basic and acidic residues" evidence="6">
    <location>
        <begin position="307"/>
        <end position="338"/>
    </location>
</feature>
<feature type="compositionally biased region" description="Basic residues" evidence="6">
    <location>
        <begin position="559"/>
        <end position="570"/>
    </location>
</feature>
<feature type="region of interest" description="Disordered" evidence="6">
    <location>
        <begin position="166"/>
        <end position="204"/>
    </location>
</feature>
<feature type="region of interest" description="Disordered" evidence="6">
    <location>
        <begin position="387"/>
        <end position="427"/>
    </location>
</feature>
<dbReference type="PANTHER" id="PTHR14152">
    <property type="entry name" value="SQUAMOUS CELL CARCINOMA ANTIGEN RECOGNISED BY CYTOTOXIC T LYMPHOCYTES"/>
    <property type="match status" value="1"/>
</dbReference>
<dbReference type="PANTHER" id="PTHR14152:SF5">
    <property type="entry name" value="U4_U6.U5 TRI-SNRNP-ASSOCIATED PROTEIN 1"/>
    <property type="match status" value="1"/>
</dbReference>
<sequence length="584" mass="65916">MVEHVSLSIEETNKLRISLGLKPIEPPADKNSDHSVKIEDGDESGKSSSYDKSAFIDPKIAKLRWNLQRVQSKAQENTILSDGKDDDSQDWIENVKVKGRSARPTLAKSYYDEDNENEDSEDQSRLRVSHQLSEIVPGKNVILTLKESEVDTDDVEDTLINEGLAHDKEQAKNMGLKRMNQERKRQKISIGRGHLEDDDNDDNNLDADSKIYLVGSEIIGNQPDKQAQKESRDGQKIYVGSESDDREDVAQEASDFAAVKIKKRKKLNAKTASNKRSRPTSQAPRVALVDEDFVDSAEEEMQDFLKVRNPKQRDREESNKTPEEIAREVEQEKKERASHVRNMNYAQGITIDENSAFLSSLKADLVTGKGDSSETTFQKVDLKAAVADPEYSQSAKSKHVYSSDDDEDHHDNDEYNGGKASASGEDTGVNFQDGLAATLGFLRDRNVLPAQRAGGASVDSNDSKVTELLALRQQQVARKVRDQFAQELAQGNVRYNKEELEQLQQLQEQEISKRNQNLQRQRLATYNPDVNLTYKDEAGHVLTTKEAYKKLSQAFHGTRSNRKKHIKAQQKVRDRNKNQDTYIA</sequence>
<dbReference type="InterPro" id="IPR005011">
    <property type="entry name" value="SNU66/SART1"/>
</dbReference>
<feature type="region of interest" description="Disordered" evidence="6">
    <location>
        <begin position="307"/>
        <end position="339"/>
    </location>
</feature>
<dbReference type="GO" id="GO:0000481">
    <property type="term" value="P:maturation of 5S rRNA"/>
    <property type="evidence" value="ECO:0007669"/>
    <property type="project" value="TreeGrafter"/>
</dbReference>
<evidence type="ECO:0000256" key="4">
    <source>
        <dbReference type="ARBA" id="ARBA00023187"/>
    </source>
</evidence>
<evidence type="ECO:0000256" key="2">
    <source>
        <dbReference type="ARBA" id="ARBA00006076"/>
    </source>
</evidence>
<evidence type="ECO:0000256" key="1">
    <source>
        <dbReference type="ARBA" id="ARBA00004123"/>
    </source>
</evidence>
<protein>
    <submittedName>
        <fullName evidence="7">LAME_0E13124g1_1</fullName>
    </submittedName>
</protein>
<feature type="region of interest" description="Disordered" evidence="6">
    <location>
        <begin position="20"/>
        <end position="51"/>
    </location>
</feature>
<evidence type="ECO:0000256" key="6">
    <source>
        <dbReference type="SAM" id="MobiDB-lite"/>
    </source>
</evidence>
<dbReference type="Pfam" id="PF19252">
    <property type="entry name" value="HIND"/>
    <property type="match status" value="1"/>
</dbReference>
<dbReference type="Proteomes" id="UP000191144">
    <property type="component" value="Chromosome E"/>
</dbReference>
<keyword evidence="3" id="KW-0507">mRNA processing</keyword>
<comment type="subcellular location">
    <subcellularLocation>
        <location evidence="1">Nucleus</location>
    </subcellularLocation>
</comment>
<evidence type="ECO:0000313" key="7">
    <source>
        <dbReference type="EMBL" id="SCU91599.1"/>
    </source>
</evidence>
<name>A0A1G4JM98_9SACH</name>
<dbReference type="EMBL" id="LT598481">
    <property type="protein sequence ID" value="SCU91599.1"/>
    <property type="molecule type" value="Genomic_DNA"/>
</dbReference>
<evidence type="ECO:0000313" key="8">
    <source>
        <dbReference type="Proteomes" id="UP000191144"/>
    </source>
</evidence>
<dbReference type="OrthoDB" id="5583at2759"/>
<comment type="similarity">
    <text evidence="2">Belongs to the SNU66/SART1 family.</text>
</comment>
<feature type="region of interest" description="Disordered" evidence="6">
    <location>
        <begin position="265"/>
        <end position="284"/>
    </location>
</feature>
<dbReference type="InterPro" id="IPR045347">
    <property type="entry name" value="HIND"/>
</dbReference>
<reference evidence="8" key="1">
    <citation type="submission" date="2016-03" db="EMBL/GenBank/DDBJ databases">
        <authorList>
            <person name="Devillers Hugo."/>
        </authorList>
    </citation>
    <scope>NUCLEOTIDE SEQUENCE [LARGE SCALE GENOMIC DNA]</scope>
</reference>
<dbReference type="Pfam" id="PF03343">
    <property type="entry name" value="SART-1"/>
    <property type="match status" value="1"/>
</dbReference>
<dbReference type="AlphaFoldDB" id="A0A1G4JM98"/>
<dbReference type="GO" id="GO:0045292">
    <property type="term" value="P:mRNA cis splicing, via spliceosome"/>
    <property type="evidence" value="ECO:0007669"/>
    <property type="project" value="TreeGrafter"/>
</dbReference>
<keyword evidence="4" id="KW-0508">mRNA splicing</keyword>
<feature type="compositionally biased region" description="Basic and acidic residues" evidence="6">
    <location>
        <begin position="27"/>
        <end position="45"/>
    </location>
</feature>
<dbReference type="GO" id="GO:0046540">
    <property type="term" value="C:U4/U6 x U5 tri-snRNP complex"/>
    <property type="evidence" value="ECO:0007669"/>
    <property type="project" value="InterPro"/>
</dbReference>
<feature type="compositionally biased region" description="Basic residues" evidence="6">
    <location>
        <begin position="265"/>
        <end position="278"/>
    </location>
</feature>
<organism evidence="7 8">
    <name type="scientific">Lachancea meyersii CBS 8951</name>
    <dbReference type="NCBI Taxonomy" id="1266667"/>
    <lineage>
        <taxon>Eukaryota</taxon>
        <taxon>Fungi</taxon>
        <taxon>Dikarya</taxon>
        <taxon>Ascomycota</taxon>
        <taxon>Saccharomycotina</taxon>
        <taxon>Saccharomycetes</taxon>
        <taxon>Saccharomycetales</taxon>
        <taxon>Saccharomycetaceae</taxon>
        <taxon>Lachancea</taxon>
    </lineage>
</organism>
<feature type="region of interest" description="Disordered" evidence="6">
    <location>
        <begin position="106"/>
        <end position="128"/>
    </location>
</feature>
<proteinExistence type="inferred from homology"/>
<keyword evidence="8" id="KW-1185">Reference proteome</keyword>
<keyword evidence="5" id="KW-0539">Nucleus</keyword>
<gene>
    <name evidence="7" type="ORF">LAME_0E13124G</name>
</gene>
<evidence type="ECO:0000256" key="3">
    <source>
        <dbReference type="ARBA" id="ARBA00022664"/>
    </source>
</evidence>
<accession>A0A1G4JM98</accession>